<dbReference type="InterPro" id="IPR036388">
    <property type="entry name" value="WH-like_DNA-bd_sf"/>
</dbReference>
<evidence type="ECO:0000259" key="3">
    <source>
        <dbReference type="Pfam" id="PF08279"/>
    </source>
</evidence>
<dbReference type="InterPro" id="IPR035922">
    <property type="entry name" value="3H_dom_sf"/>
</dbReference>
<feature type="binding site" evidence="1">
    <location>
        <position position="82"/>
    </location>
    <ligand>
        <name>Ni(2+)</name>
        <dbReference type="ChEBI" id="CHEBI:49786"/>
    </ligand>
</feature>
<feature type="binding site" evidence="1">
    <location>
        <position position="149"/>
    </location>
    <ligand>
        <name>Ni(2+)</name>
        <dbReference type="ChEBI" id="CHEBI:49786"/>
    </ligand>
</feature>
<dbReference type="SUPFAM" id="SSF75500">
    <property type="entry name" value="Putative transcriptional regulator TM1602, C-terminal domain"/>
    <property type="match status" value="1"/>
</dbReference>
<feature type="binding site" evidence="1">
    <location>
        <position position="151"/>
    </location>
    <ligand>
        <name>Ni(2+)</name>
        <dbReference type="ChEBI" id="CHEBI:49786"/>
    </ligand>
</feature>
<feature type="binding site" evidence="1">
    <location>
        <position position="90"/>
    </location>
    <ligand>
        <name>Ni(2+)</name>
        <dbReference type="ChEBI" id="CHEBI:49786"/>
    </ligand>
</feature>
<dbReference type="Pfam" id="PF02829">
    <property type="entry name" value="3H"/>
    <property type="match status" value="1"/>
</dbReference>
<evidence type="ECO:0000256" key="1">
    <source>
        <dbReference type="PIRSR" id="PIRSR037847-1"/>
    </source>
</evidence>
<protein>
    <submittedName>
        <fullName evidence="4">Transcriptional repressor for NAD biosynthesis in gram-positive</fullName>
    </submittedName>
</protein>
<dbReference type="Gene3D" id="3.30.1340.20">
    <property type="entry name" value="3H domain"/>
    <property type="match status" value="1"/>
</dbReference>
<dbReference type="InterPro" id="IPR026043">
    <property type="entry name" value="NadR"/>
</dbReference>
<evidence type="ECO:0000313" key="4">
    <source>
        <dbReference type="EMBL" id="KXT69471.1"/>
    </source>
</evidence>
<evidence type="ECO:0000259" key="2">
    <source>
        <dbReference type="Pfam" id="PF02829"/>
    </source>
</evidence>
<comment type="caution">
    <text evidence="4">The sequence shown here is derived from an EMBL/GenBank/DDBJ whole genome shotgun (WGS) entry which is preliminary data.</text>
</comment>
<dbReference type="InterPro" id="IPR004173">
    <property type="entry name" value="3H_domain"/>
</dbReference>
<dbReference type="PANTHER" id="PTHR40068">
    <property type="entry name" value="TRANSCRIPTION REPRESSOR NIAR-RELATED"/>
    <property type="match status" value="1"/>
</dbReference>
<dbReference type="Gene3D" id="1.10.10.10">
    <property type="entry name" value="Winged helix-like DNA-binding domain superfamily/Winged helix DNA-binding domain"/>
    <property type="match status" value="1"/>
</dbReference>
<reference evidence="4 5" key="1">
    <citation type="submission" date="2016-01" db="EMBL/GenBank/DDBJ databases">
        <title>Highly variable Streptococcus oralis are common among viridans streptococci isolated from primates.</title>
        <authorList>
            <person name="Denapaite D."/>
            <person name="Rieger M."/>
            <person name="Koendgen S."/>
            <person name="Brueckner R."/>
            <person name="Ochigava I."/>
            <person name="Kappeler P."/>
            <person name="Maetz-Rensing K."/>
            <person name="Leendertz F."/>
            <person name="Hakenbeck R."/>
        </authorList>
    </citation>
    <scope>NUCLEOTIDE SEQUENCE [LARGE SCALE GENOMIC DNA]</scope>
    <source>
        <strain evidence="4 5">DD08</strain>
    </source>
</reference>
<dbReference type="STRING" id="45634.SCRDD08_01330"/>
<dbReference type="GO" id="GO:0046872">
    <property type="term" value="F:metal ion binding"/>
    <property type="evidence" value="ECO:0007669"/>
    <property type="project" value="UniProtKB-KW"/>
</dbReference>
<dbReference type="SUPFAM" id="SSF46785">
    <property type="entry name" value="Winged helix' DNA-binding domain"/>
    <property type="match status" value="1"/>
</dbReference>
<dbReference type="PANTHER" id="PTHR40068:SF1">
    <property type="entry name" value="TRANSCRIPTION REPRESSOR NIAR-RELATED"/>
    <property type="match status" value="1"/>
</dbReference>
<keyword evidence="1" id="KW-0533">Nickel</keyword>
<feature type="domain" description="Helix-turn-helix type 11" evidence="3">
    <location>
        <begin position="11"/>
        <end position="63"/>
    </location>
</feature>
<proteinExistence type="predicted"/>
<name>A0A139N170_STRCR</name>
<dbReference type="EMBL" id="LQRD01000049">
    <property type="protein sequence ID" value="KXT69471.1"/>
    <property type="molecule type" value="Genomic_DNA"/>
</dbReference>
<evidence type="ECO:0000313" key="5">
    <source>
        <dbReference type="Proteomes" id="UP000070377"/>
    </source>
</evidence>
<dbReference type="Proteomes" id="UP000070377">
    <property type="component" value="Unassembled WGS sequence"/>
</dbReference>
<organism evidence="4 5">
    <name type="scientific">Streptococcus cristatus</name>
    <dbReference type="NCBI Taxonomy" id="45634"/>
    <lineage>
        <taxon>Bacteria</taxon>
        <taxon>Bacillati</taxon>
        <taxon>Bacillota</taxon>
        <taxon>Bacilli</taxon>
        <taxon>Lactobacillales</taxon>
        <taxon>Streptococcaceae</taxon>
        <taxon>Streptococcus</taxon>
    </lineage>
</organism>
<dbReference type="PIRSF" id="PIRSF037847">
    <property type="entry name" value="NiaR"/>
    <property type="match status" value="1"/>
</dbReference>
<dbReference type="InterPro" id="IPR013196">
    <property type="entry name" value="HTH_11"/>
</dbReference>
<feature type="domain" description="3H" evidence="2">
    <location>
        <begin position="79"/>
        <end position="174"/>
    </location>
</feature>
<keyword evidence="1" id="KW-0479">Metal-binding</keyword>
<dbReference type="PATRIC" id="fig|45634.12.peg.1386"/>
<accession>A0A139N170</accession>
<gene>
    <name evidence="4" type="ORF">SCRDD08_01330</name>
</gene>
<dbReference type="AlphaFoldDB" id="A0A139N170"/>
<dbReference type="InterPro" id="IPR036390">
    <property type="entry name" value="WH_DNA-bd_sf"/>
</dbReference>
<dbReference type="Pfam" id="PF08279">
    <property type="entry name" value="HTH_11"/>
    <property type="match status" value="1"/>
</dbReference>
<sequence>MIYNEDMTKKRRNDVLELLKEARQPLNGQFLAEQFHVTRQIIVQDIALLRADGAPIISTNRGYLYKESNEPAHCHRLFKLKHKADDIEAELLAIVDNGGRVQNIMIEHPVYGEIQTYLKLTCRRDVQQFLEQVSESDFRALSELTNGVHYHLIEADSQQDLDYIEEALATLGFLQE</sequence>